<feature type="short sequence motif" description="GXSXG" evidence="2">
    <location>
        <begin position="54"/>
        <end position="58"/>
    </location>
</feature>
<gene>
    <name evidence="5" type="ORF">SELO1098_LOCUS32060</name>
</gene>
<dbReference type="GO" id="GO:0004806">
    <property type="term" value="F:triacylglycerol lipase activity"/>
    <property type="evidence" value="ECO:0007669"/>
    <property type="project" value="TreeGrafter"/>
</dbReference>
<organism evidence="5">
    <name type="scientific">Spumella elongata</name>
    <dbReference type="NCBI Taxonomy" id="89044"/>
    <lineage>
        <taxon>Eukaryota</taxon>
        <taxon>Sar</taxon>
        <taxon>Stramenopiles</taxon>
        <taxon>Ochrophyta</taxon>
        <taxon>Chrysophyceae</taxon>
        <taxon>Chromulinales</taxon>
        <taxon>Chromulinaceae</taxon>
        <taxon>Spumella</taxon>
    </lineage>
</organism>
<comment type="caution">
    <text evidence="2">Lacks conserved residue(s) required for the propagation of feature annotation.</text>
</comment>
<evidence type="ECO:0000256" key="2">
    <source>
        <dbReference type="PROSITE-ProRule" id="PRU01161"/>
    </source>
</evidence>
<dbReference type="GO" id="GO:0016020">
    <property type="term" value="C:membrane"/>
    <property type="evidence" value="ECO:0007669"/>
    <property type="project" value="TreeGrafter"/>
</dbReference>
<keyword evidence="1 2" id="KW-0443">Lipid metabolism</keyword>
<proteinExistence type="predicted"/>
<dbReference type="PANTHER" id="PTHR12406">
    <property type="entry name" value="CALCIUM-INDEPENDENT PHOSPHOLIPASE A2 IPLA2 -RELATED"/>
    <property type="match status" value="1"/>
</dbReference>
<dbReference type="PROSITE" id="PS51635">
    <property type="entry name" value="PNPLA"/>
    <property type="match status" value="1"/>
</dbReference>
<feature type="transmembrane region" description="Helical" evidence="3">
    <location>
        <begin position="279"/>
        <end position="300"/>
    </location>
</feature>
<dbReference type="GO" id="GO:0005737">
    <property type="term" value="C:cytoplasm"/>
    <property type="evidence" value="ECO:0007669"/>
    <property type="project" value="TreeGrafter"/>
</dbReference>
<dbReference type="Pfam" id="PF01734">
    <property type="entry name" value="Patatin"/>
    <property type="match status" value="1"/>
</dbReference>
<feature type="transmembrane region" description="Helical" evidence="3">
    <location>
        <begin position="312"/>
        <end position="329"/>
    </location>
</feature>
<keyword evidence="3" id="KW-0472">Membrane</keyword>
<dbReference type="InterPro" id="IPR002641">
    <property type="entry name" value="PNPLA_dom"/>
</dbReference>
<feature type="active site" description="Nucleophile" evidence="2">
    <location>
        <position position="56"/>
    </location>
</feature>
<dbReference type="GO" id="GO:0055088">
    <property type="term" value="P:lipid homeostasis"/>
    <property type="evidence" value="ECO:0007669"/>
    <property type="project" value="TreeGrafter"/>
</dbReference>
<evidence type="ECO:0000256" key="3">
    <source>
        <dbReference type="SAM" id="Phobius"/>
    </source>
</evidence>
<keyword evidence="3" id="KW-1133">Transmembrane helix</keyword>
<dbReference type="GO" id="GO:0005811">
    <property type="term" value="C:lipid droplet"/>
    <property type="evidence" value="ECO:0007669"/>
    <property type="project" value="TreeGrafter"/>
</dbReference>
<accession>A0A7S3HS16</accession>
<dbReference type="AlphaFoldDB" id="A0A7S3HS16"/>
<evidence type="ECO:0000256" key="1">
    <source>
        <dbReference type="ARBA" id="ARBA00023098"/>
    </source>
</evidence>
<feature type="active site" description="Proton acceptor" evidence="2">
    <location>
        <position position="172"/>
    </location>
</feature>
<reference evidence="5" key="1">
    <citation type="submission" date="2021-01" db="EMBL/GenBank/DDBJ databases">
        <authorList>
            <person name="Corre E."/>
            <person name="Pelletier E."/>
            <person name="Niang G."/>
            <person name="Scheremetjew M."/>
            <person name="Finn R."/>
            <person name="Kale V."/>
            <person name="Holt S."/>
            <person name="Cochrane G."/>
            <person name="Meng A."/>
            <person name="Brown T."/>
            <person name="Cohen L."/>
        </authorList>
    </citation>
    <scope>NUCLEOTIDE SEQUENCE</scope>
    <source>
        <strain evidence="5">CCAP 955/1</strain>
    </source>
</reference>
<dbReference type="PANTHER" id="PTHR12406:SF42">
    <property type="entry name" value="PNPLA DOMAIN-CONTAINING PROTEIN"/>
    <property type="match status" value="1"/>
</dbReference>
<evidence type="ECO:0000259" key="4">
    <source>
        <dbReference type="PROSITE" id="PS51635"/>
    </source>
</evidence>
<dbReference type="EMBL" id="HBIC01062417">
    <property type="protein sequence ID" value="CAE0303202.1"/>
    <property type="molecule type" value="Transcribed_RNA"/>
</dbReference>
<protein>
    <recommendedName>
        <fullName evidence="4">PNPLA domain-containing protein</fullName>
    </recommendedName>
</protein>
<keyword evidence="2" id="KW-0442">Lipid degradation</keyword>
<dbReference type="InterPro" id="IPR033562">
    <property type="entry name" value="PLPL"/>
</dbReference>
<feature type="domain" description="PNPLA" evidence="4">
    <location>
        <begin position="22"/>
        <end position="185"/>
    </location>
</feature>
<dbReference type="SUPFAM" id="SSF52151">
    <property type="entry name" value="FabD/lysophospholipase-like"/>
    <property type="match status" value="1"/>
</dbReference>
<dbReference type="GO" id="GO:0019433">
    <property type="term" value="P:triglyceride catabolic process"/>
    <property type="evidence" value="ECO:0007669"/>
    <property type="project" value="TreeGrafter"/>
</dbReference>
<feature type="short sequence motif" description="DGA/G" evidence="2">
    <location>
        <begin position="172"/>
        <end position="174"/>
    </location>
</feature>
<sequence>MQQFTAKEIHRISQGLPPWESMGFCCGGWLQFYLFGVAKALQDANLDKGVTYAGCSAGALAACGLVLEGDFDLAIKYCNETCLPLTYSRAHGLFCLAEYVTGCMENHLIHKFDPEKVKGEVLQIAVTKLPFFKGERVVEHLTQKDLMESLLASCAAFPLSTLIKRKGAWYVDGGFTDFQPIVDEDTITVSPFYFSDADIRPSRYVPLWWSFMPPSDPVTVEWLYNLGWEDCMKYIRSRGIPLSSKNPNLKRVYEKNDHPYDTPRTVSMHRFLGYDVKSLTHYSMAFVLDLGLLVLLLCVWKPLALCLIYLELWARIAVLSVVYLVRYLLVGTTQAAFKMDTSTDKATAHRLEKVLELPKHNRKQWLRQQHDDLWDCITCVYSLSLAMRFISGRPSSVELRKHDRLARISVLYRVFRHII</sequence>
<dbReference type="InterPro" id="IPR016035">
    <property type="entry name" value="Acyl_Trfase/lysoPLipase"/>
</dbReference>
<name>A0A7S3HS16_9STRA</name>
<evidence type="ECO:0000313" key="5">
    <source>
        <dbReference type="EMBL" id="CAE0303202.1"/>
    </source>
</evidence>
<keyword evidence="2" id="KW-0378">Hydrolase</keyword>
<keyword evidence="3" id="KW-0812">Transmembrane</keyword>